<evidence type="ECO:0000259" key="3">
    <source>
        <dbReference type="Pfam" id="PF14238"/>
    </source>
</evidence>
<feature type="compositionally biased region" description="Acidic residues" evidence="1">
    <location>
        <begin position="464"/>
        <end position="506"/>
    </location>
</feature>
<feature type="domain" description="DUF4340" evidence="3">
    <location>
        <begin position="81"/>
        <end position="284"/>
    </location>
</feature>
<dbReference type="InterPro" id="IPR025641">
    <property type="entry name" value="DUF4340"/>
</dbReference>
<sequence length="687" mass="75634" precursor="true">MNPLSRTLAYAGTAGLTALLAFAAWSFSQPSSVEGFAEVGQPFFPDFDDATTATALTVVDYDSDEKDVQEFSVKQNDDGLWVIPSHHNYPAEAEDRLAKTATSLLGVEKTAVQSRNKDDWKLYGVVDPAAKGTETAEERGTRLTLSDGSDNALVDLIIGNPVEGRDGNYYVREPEKNTTYIAKLDVDLSAKFSDWIEPDLLKINSTDLVKIVLDNYSVDEQRGVIEKKELLEFSKADLKTSGDWTLAELNEDAEELDKSPVTSIASNLDQLKIVGVRPKPEGLDDNLRINPAVKQILQMQMQAQGYFIGGDKDGKERLYANEGELIAGASNGVEYTLYFGEIARGTGKDIEVGLSKEEAAKDEKKDADESESEDDADTADADSSDEEDGPRRYLMVKAAFNESLLGPKPVAPTEPVKPAILEEETKPEDKEGAKAEAKDAAKKEEPKKEEAPEEKPTEEKEAPQEEATESEESDADDSCGFEDEPEEQPSEEEPAADEPAADEPAPEAEKEKADDKPEPAAETKKEEAAAEKKPDEKAPSDEKKSDDSKADKPDDKKTEPAAKADKEDVKPESKKADTEAPAAKSDKEEAEPEVPEKDPKQIAQEAYDAAKTKYDADKRKFDTDLKAYEDKVKQGKEKAEELSRRFSGWYYVISSDSFEKFRITRNDVVSKKEAKEDTEATTDEAKK</sequence>
<dbReference type="Proteomes" id="UP000187735">
    <property type="component" value="Chromosome"/>
</dbReference>
<evidence type="ECO:0000256" key="2">
    <source>
        <dbReference type="SAM" id="SignalP"/>
    </source>
</evidence>
<keyword evidence="2" id="KW-0732">Signal</keyword>
<evidence type="ECO:0000256" key="1">
    <source>
        <dbReference type="SAM" id="MobiDB-lite"/>
    </source>
</evidence>
<evidence type="ECO:0000313" key="5">
    <source>
        <dbReference type="Proteomes" id="UP000187735"/>
    </source>
</evidence>
<dbReference type="KEGG" id="fmr:Fuma_04901"/>
<feature type="signal peptide" evidence="2">
    <location>
        <begin position="1"/>
        <end position="23"/>
    </location>
</feature>
<proteinExistence type="predicted"/>
<feature type="chain" id="PRO_5012681746" evidence="2">
    <location>
        <begin position="24"/>
        <end position="687"/>
    </location>
</feature>
<dbReference type="RefSeq" id="WP_077026435.1">
    <property type="nucleotide sequence ID" value="NZ_CP017641.1"/>
</dbReference>
<keyword evidence="5" id="KW-1185">Reference proteome</keyword>
<feature type="compositionally biased region" description="Basic and acidic residues" evidence="1">
    <location>
        <begin position="507"/>
        <end position="578"/>
    </location>
</feature>
<feature type="region of interest" description="Disordered" evidence="1">
    <location>
        <begin position="354"/>
        <end position="613"/>
    </location>
</feature>
<feature type="compositionally biased region" description="Basic and acidic residues" evidence="1">
    <location>
        <begin position="354"/>
        <end position="367"/>
    </location>
</feature>
<dbReference type="OrthoDB" id="241105at2"/>
<gene>
    <name evidence="4" type="ORF">Fuma_04901</name>
</gene>
<dbReference type="Pfam" id="PF14238">
    <property type="entry name" value="DUF4340"/>
    <property type="match status" value="1"/>
</dbReference>
<dbReference type="AlphaFoldDB" id="A0A1P8WMF4"/>
<evidence type="ECO:0000313" key="4">
    <source>
        <dbReference type="EMBL" id="APZ95245.1"/>
    </source>
</evidence>
<protein>
    <submittedName>
        <fullName evidence="4">Type IV secretory pathway, VirB10 component</fullName>
    </submittedName>
</protein>
<accession>A0A1P8WMF4</accession>
<dbReference type="STRING" id="1891926.Fuma_04901"/>
<dbReference type="EMBL" id="CP017641">
    <property type="protein sequence ID" value="APZ95245.1"/>
    <property type="molecule type" value="Genomic_DNA"/>
</dbReference>
<organism evidence="4 5">
    <name type="scientific">Fuerstiella marisgermanici</name>
    <dbReference type="NCBI Taxonomy" id="1891926"/>
    <lineage>
        <taxon>Bacteria</taxon>
        <taxon>Pseudomonadati</taxon>
        <taxon>Planctomycetota</taxon>
        <taxon>Planctomycetia</taxon>
        <taxon>Planctomycetales</taxon>
        <taxon>Planctomycetaceae</taxon>
        <taxon>Fuerstiella</taxon>
    </lineage>
</organism>
<feature type="compositionally biased region" description="Acidic residues" evidence="1">
    <location>
        <begin position="368"/>
        <end position="388"/>
    </location>
</feature>
<feature type="compositionally biased region" description="Basic and acidic residues" evidence="1">
    <location>
        <begin position="423"/>
        <end position="463"/>
    </location>
</feature>
<name>A0A1P8WMF4_9PLAN</name>
<reference evidence="4 5" key="1">
    <citation type="journal article" date="2016" name="Front. Microbiol.">
        <title>Fuerstia marisgermanicae gen. nov., sp. nov., an Unusual Member of the Phylum Planctomycetes from the German Wadden Sea.</title>
        <authorList>
            <person name="Kohn T."/>
            <person name="Heuer A."/>
            <person name="Jogler M."/>
            <person name="Vollmers J."/>
            <person name="Boedeker C."/>
            <person name="Bunk B."/>
            <person name="Rast P."/>
            <person name="Borchert D."/>
            <person name="Glockner I."/>
            <person name="Freese H.M."/>
            <person name="Klenk H.P."/>
            <person name="Overmann J."/>
            <person name="Kaster A.K."/>
            <person name="Rohde M."/>
            <person name="Wiegand S."/>
            <person name="Jogler C."/>
        </authorList>
    </citation>
    <scope>NUCLEOTIDE SEQUENCE [LARGE SCALE GENOMIC DNA]</scope>
    <source>
        <strain evidence="4 5">NH11</strain>
    </source>
</reference>